<keyword evidence="1" id="KW-1133">Transmembrane helix</keyword>
<dbReference type="STRING" id="1120990.SAMN03080614_102817"/>
<dbReference type="InterPro" id="IPR050469">
    <property type="entry name" value="Diguanylate_Cyclase"/>
</dbReference>
<dbReference type="RefSeq" id="WP_091350871.1">
    <property type="nucleotide sequence ID" value="NZ_FOIF01000028.1"/>
</dbReference>
<sequence>MKKDKLLILINLIIVIGLLFFMDQSIQLNLIGKFIIFLSSLCISILTNFIKVYYPKLFKLAVVTGSFILTQIIVLSVGQYSSVNVIFYLFPMVLAVLAYGVTGGFIIFSLAILNYYLVFLLGPMSSFEIIHNIIVLGIINLVFCFLIAKTEEANNKNQDWLEKLHSKINELSLLKEIGNLMQTTTNLKKVNKIVLTAITAGYGLGFNRGLLFLVKEKDGKKVLQGEMAIGPLSQQEAYRIWGNVVRTQNSLSDVIAVEDEVDESLNDFIRKITLQLTDGNNPLIKSLLNREPIKKVKADPNLLGESLVALKFTDYAIVPLIAKKQAIGVILVDNKFNGKPITDEDMDSLITLVNQGALAIENIMLYEKFAGLAITDGLTGLYNHRFFKEQLTKLINEKQSFALLVIDIDDFKEFNEIYGHACGDSILSSVGESIKKVVGSKGIPCRYGGDEFTIILPNYSRIQGKELAVQIQEEVKKVSLNFNGVVQKPLTLSIGLALYPTDANTGEELFCHADSKLKISKISGKDTIT</sequence>
<dbReference type="InterPro" id="IPR043128">
    <property type="entry name" value="Rev_trsase/Diguanyl_cyclase"/>
</dbReference>
<dbReference type="Pfam" id="PF00990">
    <property type="entry name" value="GGDEF"/>
    <property type="match status" value="1"/>
</dbReference>
<accession>A0A1I0AZC0</accession>
<name>A0A1I0AZC0_9FIRM</name>
<protein>
    <submittedName>
        <fullName evidence="3">Diguanylate cyclase (GGDEF) domain-containing protein</fullName>
    </submittedName>
</protein>
<dbReference type="SUPFAM" id="SSF55073">
    <property type="entry name" value="Nucleotide cyclase"/>
    <property type="match status" value="1"/>
</dbReference>
<dbReference type="InterPro" id="IPR029787">
    <property type="entry name" value="Nucleotide_cyclase"/>
</dbReference>
<dbReference type="InterPro" id="IPR003018">
    <property type="entry name" value="GAF"/>
</dbReference>
<keyword evidence="4" id="KW-1185">Reference proteome</keyword>
<evidence type="ECO:0000259" key="2">
    <source>
        <dbReference type="PROSITE" id="PS50887"/>
    </source>
</evidence>
<dbReference type="PROSITE" id="PS50887">
    <property type="entry name" value="GGDEF"/>
    <property type="match status" value="1"/>
</dbReference>
<dbReference type="PANTHER" id="PTHR45138:SF9">
    <property type="entry name" value="DIGUANYLATE CYCLASE DGCM-RELATED"/>
    <property type="match status" value="1"/>
</dbReference>
<dbReference type="EMBL" id="FOIF01000028">
    <property type="protein sequence ID" value="SES98989.1"/>
    <property type="molecule type" value="Genomic_DNA"/>
</dbReference>
<feature type="transmembrane region" description="Helical" evidence="1">
    <location>
        <begin position="85"/>
        <end position="117"/>
    </location>
</feature>
<keyword evidence="1" id="KW-0472">Membrane</keyword>
<feature type="domain" description="GGDEF" evidence="2">
    <location>
        <begin position="399"/>
        <end position="529"/>
    </location>
</feature>
<dbReference type="Proteomes" id="UP000243819">
    <property type="component" value="Unassembled WGS sequence"/>
</dbReference>
<dbReference type="GO" id="GO:0052621">
    <property type="term" value="F:diguanylate cyclase activity"/>
    <property type="evidence" value="ECO:0007669"/>
    <property type="project" value="TreeGrafter"/>
</dbReference>
<feature type="transmembrane region" description="Helical" evidence="1">
    <location>
        <begin position="129"/>
        <end position="148"/>
    </location>
</feature>
<evidence type="ECO:0000313" key="4">
    <source>
        <dbReference type="Proteomes" id="UP000243819"/>
    </source>
</evidence>
<evidence type="ECO:0000256" key="1">
    <source>
        <dbReference type="SAM" id="Phobius"/>
    </source>
</evidence>
<gene>
    <name evidence="3" type="ORF">SAMN03080614_102817</name>
</gene>
<keyword evidence="1" id="KW-0812">Transmembrane</keyword>
<reference evidence="4" key="1">
    <citation type="submission" date="2016-10" db="EMBL/GenBank/DDBJ databases">
        <authorList>
            <person name="Varghese N."/>
            <person name="Submissions S."/>
        </authorList>
    </citation>
    <scope>NUCLEOTIDE SEQUENCE [LARGE SCALE GENOMIC DNA]</scope>
    <source>
        <strain evidence="4">DSM 13577</strain>
    </source>
</reference>
<dbReference type="GO" id="GO:1902201">
    <property type="term" value="P:negative regulation of bacterial-type flagellum-dependent cell motility"/>
    <property type="evidence" value="ECO:0007669"/>
    <property type="project" value="TreeGrafter"/>
</dbReference>
<dbReference type="GO" id="GO:0043709">
    <property type="term" value="P:cell adhesion involved in single-species biofilm formation"/>
    <property type="evidence" value="ECO:0007669"/>
    <property type="project" value="TreeGrafter"/>
</dbReference>
<dbReference type="PANTHER" id="PTHR45138">
    <property type="entry name" value="REGULATORY COMPONENTS OF SENSORY TRANSDUCTION SYSTEM"/>
    <property type="match status" value="1"/>
</dbReference>
<feature type="transmembrane region" description="Helical" evidence="1">
    <location>
        <begin position="34"/>
        <end position="54"/>
    </location>
</feature>
<dbReference type="GO" id="GO:0005886">
    <property type="term" value="C:plasma membrane"/>
    <property type="evidence" value="ECO:0007669"/>
    <property type="project" value="TreeGrafter"/>
</dbReference>
<dbReference type="SUPFAM" id="SSF55781">
    <property type="entry name" value="GAF domain-like"/>
    <property type="match status" value="1"/>
</dbReference>
<organism evidence="3 4">
    <name type="scientific">Anaerobranca gottschalkii DSM 13577</name>
    <dbReference type="NCBI Taxonomy" id="1120990"/>
    <lineage>
        <taxon>Bacteria</taxon>
        <taxon>Bacillati</taxon>
        <taxon>Bacillota</taxon>
        <taxon>Clostridia</taxon>
        <taxon>Eubacteriales</taxon>
        <taxon>Proteinivoracaceae</taxon>
        <taxon>Anaerobranca</taxon>
    </lineage>
</organism>
<dbReference type="SMART" id="SM00267">
    <property type="entry name" value="GGDEF"/>
    <property type="match status" value="1"/>
</dbReference>
<dbReference type="Gene3D" id="3.30.450.40">
    <property type="match status" value="1"/>
</dbReference>
<dbReference type="InterPro" id="IPR000160">
    <property type="entry name" value="GGDEF_dom"/>
</dbReference>
<dbReference type="InterPro" id="IPR029016">
    <property type="entry name" value="GAF-like_dom_sf"/>
</dbReference>
<dbReference type="AlphaFoldDB" id="A0A1I0AZC0"/>
<dbReference type="OrthoDB" id="9805474at2"/>
<feature type="transmembrane region" description="Helical" evidence="1">
    <location>
        <begin position="6"/>
        <end position="22"/>
    </location>
</feature>
<evidence type="ECO:0000313" key="3">
    <source>
        <dbReference type="EMBL" id="SES98989.1"/>
    </source>
</evidence>
<dbReference type="SMART" id="SM00065">
    <property type="entry name" value="GAF"/>
    <property type="match status" value="1"/>
</dbReference>
<dbReference type="CDD" id="cd01949">
    <property type="entry name" value="GGDEF"/>
    <property type="match status" value="1"/>
</dbReference>
<dbReference type="Gene3D" id="3.30.70.270">
    <property type="match status" value="1"/>
</dbReference>
<proteinExistence type="predicted"/>
<dbReference type="NCBIfam" id="TIGR00254">
    <property type="entry name" value="GGDEF"/>
    <property type="match status" value="1"/>
</dbReference>